<dbReference type="EMBL" id="CM037155">
    <property type="protein sequence ID" value="KAH7846910.1"/>
    <property type="molecule type" value="Genomic_DNA"/>
</dbReference>
<name>A0ACB7Y1V5_9ERIC</name>
<reference evidence="1 2" key="1">
    <citation type="journal article" date="2021" name="Hortic Res">
        <title>High-quality reference genome and annotation aids understanding of berry development for evergreen blueberry (Vaccinium darrowii).</title>
        <authorList>
            <person name="Yu J."/>
            <person name="Hulse-Kemp A.M."/>
            <person name="Babiker E."/>
            <person name="Staton M."/>
        </authorList>
    </citation>
    <scope>NUCLEOTIDE SEQUENCE [LARGE SCALE GENOMIC DNA]</scope>
    <source>
        <strain evidence="2">cv. NJ 8807/NJ 8810</strain>
        <tissue evidence="1">Young leaf</tissue>
    </source>
</reference>
<dbReference type="Proteomes" id="UP000828048">
    <property type="component" value="Chromosome 5"/>
</dbReference>
<accession>A0ACB7Y1V5</accession>
<sequence>MKCFKFEIHHQRWHHVQGKLVTAMVSVLGRLGKVDLAGYVFDSAVKEGYGNTIYIYFALISAYAKSGCYDEAIQIVVIEMPWSPSI</sequence>
<protein>
    <submittedName>
        <fullName evidence="1">Uncharacterized protein</fullName>
    </submittedName>
</protein>
<comment type="caution">
    <text evidence="1">The sequence shown here is derived from an EMBL/GenBank/DDBJ whole genome shotgun (WGS) entry which is preliminary data.</text>
</comment>
<proteinExistence type="predicted"/>
<keyword evidence="2" id="KW-1185">Reference proteome</keyword>
<evidence type="ECO:0000313" key="2">
    <source>
        <dbReference type="Proteomes" id="UP000828048"/>
    </source>
</evidence>
<evidence type="ECO:0000313" key="1">
    <source>
        <dbReference type="EMBL" id="KAH7846910.1"/>
    </source>
</evidence>
<organism evidence="1 2">
    <name type="scientific">Vaccinium darrowii</name>
    <dbReference type="NCBI Taxonomy" id="229202"/>
    <lineage>
        <taxon>Eukaryota</taxon>
        <taxon>Viridiplantae</taxon>
        <taxon>Streptophyta</taxon>
        <taxon>Embryophyta</taxon>
        <taxon>Tracheophyta</taxon>
        <taxon>Spermatophyta</taxon>
        <taxon>Magnoliopsida</taxon>
        <taxon>eudicotyledons</taxon>
        <taxon>Gunneridae</taxon>
        <taxon>Pentapetalae</taxon>
        <taxon>asterids</taxon>
        <taxon>Ericales</taxon>
        <taxon>Ericaceae</taxon>
        <taxon>Vaccinioideae</taxon>
        <taxon>Vaccinieae</taxon>
        <taxon>Vaccinium</taxon>
    </lineage>
</organism>
<gene>
    <name evidence="1" type="ORF">Vadar_019585</name>
</gene>